<reference evidence="1 2" key="1">
    <citation type="submission" date="2016-01" db="EMBL/GenBank/DDBJ databases">
        <title>Complete genome sequence of a soil Actinobacterium, Isoptericola dokdonensis DS-3.</title>
        <authorList>
            <person name="Kwon S.-K."/>
            <person name="Kim J.F."/>
        </authorList>
    </citation>
    <scope>NUCLEOTIDE SEQUENCE [LARGE SCALE GENOMIC DNA]</scope>
    <source>
        <strain evidence="1 2">DS-3</strain>
    </source>
</reference>
<dbReference type="AlphaFoldDB" id="A0A161IEL8"/>
<dbReference type="Proteomes" id="UP000076794">
    <property type="component" value="Chromosome"/>
</dbReference>
<evidence type="ECO:0000313" key="1">
    <source>
        <dbReference type="EMBL" id="ANC31817.1"/>
    </source>
</evidence>
<name>A0A161IEL8_9MICO</name>
<dbReference type="RefSeq" id="WP_232314135.1">
    <property type="nucleotide sequence ID" value="NZ_CP014209.1"/>
</dbReference>
<protein>
    <submittedName>
        <fullName evidence="1">PIN domain protein</fullName>
    </submittedName>
</protein>
<sequence>MRALLDTNVLVSMPDVVVQEIDRYRASTVSRAELEFGVSAAALRGQEQIATMRRLRLDALDDAGIWLPFDARASREYGAAAARVLAGGAVASRARHKDGLIAAHALALEAPVMTYNVADLERLGVRVLLPPA</sequence>
<dbReference type="SUPFAM" id="SSF88723">
    <property type="entry name" value="PIN domain-like"/>
    <property type="match status" value="1"/>
</dbReference>
<keyword evidence="2" id="KW-1185">Reference proteome</keyword>
<dbReference type="InterPro" id="IPR029060">
    <property type="entry name" value="PIN-like_dom_sf"/>
</dbReference>
<evidence type="ECO:0000313" key="2">
    <source>
        <dbReference type="Proteomes" id="UP000076794"/>
    </source>
</evidence>
<organism evidence="1 2">
    <name type="scientific">Isoptericola dokdonensis DS-3</name>
    <dbReference type="NCBI Taxonomy" id="1300344"/>
    <lineage>
        <taxon>Bacteria</taxon>
        <taxon>Bacillati</taxon>
        <taxon>Actinomycetota</taxon>
        <taxon>Actinomycetes</taxon>
        <taxon>Micrococcales</taxon>
        <taxon>Promicromonosporaceae</taxon>
        <taxon>Isoptericola</taxon>
    </lineage>
</organism>
<dbReference type="STRING" id="1300344.I598_2277"/>
<dbReference type="Gene3D" id="3.40.50.1010">
    <property type="entry name" value="5'-nuclease"/>
    <property type="match status" value="1"/>
</dbReference>
<dbReference type="KEGG" id="ido:I598_2277"/>
<proteinExistence type="predicted"/>
<dbReference type="PATRIC" id="fig|1300344.3.peg.2286"/>
<dbReference type="EMBL" id="CP014209">
    <property type="protein sequence ID" value="ANC31817.1"/>
    <property type="molecule type" value="Genomic_DNA"/>
</dbReference>
<accession>A0A161IEL8</accession>
<gene>
    <name evidence="1" type="ORF">I598_2277</name>
</gene>